<feature type="transmembrane region" description="Helical" evidence="9">
    <location>
        <begin position="201"/>
        <end position="224"/>
    </location>
</feature>
<evidence type="ECO:0000256" key="8">
    <source>
        <dbReference type="PROSITE-ProRule" id="PRU00290"/>
    </source>
</evidence>
<evidence type="ECO:0000259" key="11">
    <source>
        <dbReference type="PROSITE" id="PS50892"/>
    </source>
</evidence>
<comment type="subcellular location">
    <subcellularLocation>
        <location evidence="7">Endomembrane system</location>
        <topology evidence="7">Single-pass type IV membrane protein</topology>
    </subcellularLocation>
</comment>
<dbReference type="Gene3D" id="1.20.5.110">
    <property type="match status" value="1"/>
</dbReference>
<dbReference type="GO" id="GO:0016020">
    <property type="term" value="C:membrane"/>
    <property type="evidence" value="ECO:0007669"/>
    <property type="project" value="InterPro"/>
</dbReference>
<dbReference type="InterPro" id="IPR011012">
    <property type="entry name" value="Longin-like_dom_sf"/>
</dbReference>
<comment type="similarity">
    <text evidence="1">Belongs to the synaptobrevin family.</text>
</comment>
<evidence type="ECO:0000256" key="7">
    <source>
        <dbReference type="ARBA" id="ARBA00046280"/>
    </source>
</evidence>
<keyword evidence="3 9" id="KW-0812">Transmembrane</keyword>
<keyword evidence="8" id="KW-0175">Coiled coil</keyword>
<dbReference type="Pfam" id="PF00957">
    <property type="entry name" value="Synaptobrevin"/>
    <property type="match status" value="1"/>
</dbReference>
<evidence type="ECO:0000259" key="10">
    <source>
        <dbReference type="PROSITE" id="PS50859"/>
    </source>
</evidence>
<feature type="domain" description="V-SNARE coiled-coil homology" evidence="11">
    <location>
        <begin position="135"/>
        <end position="195"/>
    </location>
</feature>
<dbReference type="Pfam" id="PF13774">
    <property type="entry name" value="Longin"/>
    <property type="match status" value="1"/>
</dbReference>
<dbReference type="InterPro" id="IPR051097">
    <property type="entry name" value="Synaptobrevin-like_transport"/>
</dbReference>
<proteinExistence type="inferred from homology"/>
<dbReference type="PROSITE" id="PS50892">
    <property type="entry name" value="V_SNARE"/>
    <property type="match status" value="1"/>
</dbReference>
<dbReference type="GO" id="GO:0012505">
    <property type="term" value="C:endomembrane system"/>
    <property type="evidence" value="ECO:0007669"/>
    <property type="project" value="UniProtKB-SubCell"/>
</dbReference>
<dbReference type="PROSITE" id="PS50859">
    <property type="entry name" value="LONGIN"/>
    <property type="match status" value="1"/>
</dbReference>
<evidence type="ECO:0000256" key="4">
    <source>
        <dbReference type="ARBA" id="ARBA00022927"/>
    </source>
</evidence>
<dbReference type="SUPFAM" id="SSF64356">
    <property type="entry name" value="SNARE-like"/>
    <property type="match status" value="1"/>
</dbReference>
<dbReference type="InterPro" id="IPR042855">
    <property type="entry name" value="V_SNARE_CC"/>
</dbReference>
<dbReference type="Gene3D" id="3.30.450.50">
    <property type="entry name" value="Longin domain"/>
    <property type="match status" value="1"/>
</dbReference>
<dbReference type="PRINTS" id="PR00219">
    <property type="entry name" value="SYNAPTOBREVN"/>
</dbReference>
<dbReference type="GO" id="GO:0005737">
    <property type="term" value="C:cytoplasm"/>
    <property type="evidence" value="ECO:0007669"/>
    <property type="project" value="UniProtKB-ARBA"/>
</dbReference>
<dbReference type="SMART" id="SM01270">
    <property type="entry name" value="Longin"/>
    <property type="match status" value="1"/>
</dbReference>
<gene>
    <name evidence="12" type="ORF">DSPE1174_LOCUS15303</name>
</gene>
<evidence type="ECO:0000256" key="2">
    <source>
        <dbReference type="ARBA" id="ARBA00022448"/>
    </source>
</evidence>
<evidence type="ECO:0000256" key="3">
    <source>
        <dbReference type="ARBA" id="ARBA00022692"/>
    </source>
</evidence>
<protein>
    <recommendedName>
        <fullName evidence="13">V-SNARE coiled-coil homology domain-containing protein</fullName>
    </recommendedName>
</protein>
<keyword evidence="2" id="KW-0813">Transport</keyword>
<evidence type="ECO:0000256" key="1">
    <source>
        <dbReference type="ARBA" id="ARBA00008025"/>
    </source>
</evidence>
<evidence type="ECO:0008006" key="13">
    <source>
        <dbReference type="Google" id="ProtNLM"/>
    </source>
</evidence>
<dbReference type="GO" id="GO:0016192">
    <property type="term" value="P:vesicle-mediated transport"/>
    <property type="evidence" value="ECO:0007669"/>
    <property type="project" value="InterPro"/>
</dbReference>
<dbReference type="CDD" id="cd14824">
    <property type="entry name" value="Longin"/>
    <property type="match status" value="1"/>
</dbReference>
<keyword evidence="6 9" id="KW-0472">Membrane</keyword>
<evidence type="ECO:0000313" key="12">
    <source>
        <dbReference type="EMBL" id="CAD9427991.1"/>
    </source>
</evidence>
<dbReference type="PANTHER" id="PTHR21136">
    <property type="entry name" value="SNARE PROTEINS"/>
    <property type="match status" value="1"/>
</dbReference>
<dbReference type="SUPFAM" id="SSF58038">
    <property type="entry name" value="SNARE fusion complex"/>
    <property type="match status" value="1"/>
</dbReference>
<accession>A0A7S2CKE3</accession>
<dbReference type="AlphaFoldDB" id="A0A7S2CKE3"/>
<keyword evidence="4" id="KW-0653">Protein transport</keyword>
<keyword evidence="5 9" id="KW-1133">Transmembrane helix</keyword>
<name>A0A7S2CKE3_9STRA</name>
<evidence type="ECO:0000256" key="6">
    <source>
        <dbReference type="ARBA" id="ARBA00023136"/>
    </source>
</evidence>
<dbReference type="InterPro" id="IPR001388">
    <property type="entry name" value="Synaptobrevin-like"/>
</dbReference>
<dbReference type="InterPro" id="IPR010908">
    <property type="entry name" value="Longin_dom"/>
</dbReference>
<sequence length="230" mass="26019">MAEHFNQVQFIGVTRSRDKVLITKHEHHCNVGVDPIKKMFKEMTEMNDGQNYAFQVKDTAWHLKSMNGLIYVLITKNTYPQSIAAQCLEEVNRQFIECVPEKRWTSAKEGQLDSTTSAVLDKICTTYDNLSEVSTMHKVMGKVEVLKYQMQDNIAKALDNCVALENIEETSMALKEQAKVFETQSNTLKKKLWLKNLKMKLIIAGIAIAIITVITVIVCAQVGAFDGDDK</sequence>
<dbReference type="PANTHER" id="PTHR21136:SF168">
    <property type="entry name" value="VESICLE-ASSOCIATED MEMBRANE PROTEIN 9"/>
    <property type="match status" value="1"/>
</dbReference>
<evidence type="ECO:0000256" key="9">
    <source>
        <dbReference type="SAM" id="Phobius"/>
    </source>
</evidence>
<dbReference type="EMBL" id="HBGS01030027">
    <property type="protein sequence ID" value="CAD9427991.1"/>
    <property type="molecule type" value="Transcribed_RNA"/>
</dbReference>
<reference evidence="12" key="1">
    <citation type="submission" date="2021-01" db="EMBL/GenBank/DDBJ databases">
        <authorList>
            <person name="Corre E."/>
            <person name="Pelletier E."/>
            <person name="Niang G."/>
            <person name="Scheremetjew M."/>
            <person name="Finn R."/>
            <person name="Kale V."/>
            <person name="Holt S."/>
            <person name="Cochrane G."/>
            <person name="Meng A."/>
            <person name="Brown T."/>
            <person name="Cohen L."/>
        </authorList>
    </citation>
    <scope>NUCLEOTIDE SEQUENCE</scope>
    <source>
        <strain evidence="12">CCMP1381</strain>
    </source>
</reference>
<feature type="domain" description="Longin" evidence="10">
    <location>
        <begin position="36"/>
        <end position="120"/>
    </location>
</feature>
<dbReference type="GO" id="GO:0015031">
    <property type="term" value="P:protein transport"/>
    <property type="evidence" value="ECO:0007669"/>
    <property type="project" value="UniProtKB-KW"/>
</dbReference>
<evidence type="ECO:0000256" key="5">
    <source>
        <dbReference type="ARBA" id="ARBA00022989"/>
    </source>
</evidence>
<organism evidence="12">
    <name type="scientific">Octactis speculum</name>
    <dbReference type="NCBI Taxonomy" id="3111310"/>
    <lineage>
        <taxon>Eukaryota</taxon>
        <taxon>Sar</taxon>
        <taxon>Stramenopiles</taxon>
        <taxon>Ochrophyta</taxon>
        <taxon>Dictyochophyceae</taxon>
        <taxon>Dictyochales</taxon>
        <taxon>Dictyochaceae</taxon>
        <taxon>Octactis</taxon>
    </lineage>
</organism>